<proteinExistence type="predicted"/>
<dbReference type="AlphaFoldDB" id="S4XBY4"/>
<dbReference type="KEGG" id="cter:A606_02240"/>
<dbReference type="STRING" id="1200352.A606_02240"/>
<dbReference type="HOGENOM" id="CLU_2552519_0_0_11"/>
<evidence type="ECO:0000313" key="2">
    <source>
        <dbReference type="Proteomes" id="UP000014809"/>
    </source>
</evidence>
<reference evidence="1 2" key="1">
    <citation type="submission" date="2012-06" db="EMBL/GenBank/DDBJ databases">
        <title>Complete genome sequence of Corynebacterium terpenotabidum Y-11 (=DSM 44721).</title>
        <authorList>
            <person name="Ruckert C."/>
            <person name="Albersmeier A."/>
            <person name="Al-Dilaimi A."/>
            <person name="Szczepanowski R."/>
            <person name="Kalinowski J."/>
        </authorList>
    </citation>
    <scope>NUCLEOTIDE SEQUENCE [LARGE SCALE GENOMIC DNA]</scope>
    <source>
        <strain evidence="1 2">Y-11</strain>
    </source>
</reference>
<organism evidence="1 2">
    <name type="scientific">Corynebacterium terpenotabidum Y-11</name>
    <dbReference type="NCBI Taxonomy" id="1200352"/>
    <lineage>
        <taxon>Bacteria</taxon>
        <taxon>Bacillati</taxon>
        <taxon>Actinomycetota</taxon>
        <taxon>Actinomycetes</taxon>
        <taxon>Mycobacteriales</taxon>
        <taxon>Corynebacteriaceae</taxon>
        <taxon>Corynebacterium</taxon>
    </lineage>
</organism>
<name>S4XBY4_9CORY</name>
<keyword evidence="2" id="KW-1185">Reference proteome</keyword>
<dbReference type="Proteomes" id="UP000014809">
    <property type="component" value="Chromosome"/>
</dbReference>
<accession>S4XBY4</accession>
<gene>
    <name evidence="1" type="ORF">A606_02240</name>
</gene>
<protein>
    <submittedName>
        <fullName evidence="1">Uncharacterized protein</fullName>
    </submittedName>
</protein>
<sequence>MSLVRIIANTTEGREEVIEHPYSGTVSLRQIVRDVTGEELDIEAQWEFGLGKLLGDHYRNTGEFSSVEVLMLTDEMVAKESE</sequence>
<dbReference type="PATRIC" id="fig|1200352.3.peg.450"/>
<dbReference type="RefSeq" id="WP_020440466.1">
    <property type="nucleotide sequence ID" value="NC_021663.1"/>
</dbReference>
<evidence type="ECO:0000313" key="1">
    <source>
        <dbReference type="EMBL" id="AGP30101.1"/>
    </source>
</evidence>
<dbReference type="EMBL" id="CP003696">
    <property type="protein sequence ID" value="AGP30101.1"/>
    <property type="molecule type" value="Genomic_DNA"/>
</dbReference>